<dbReference type="PANTHER" id="PTHR43304">
    <property type="entry name" value="PHYTOCHROME-LIKE PROTEIN CPH1"/>
    <property type="match status" value="1"/>
</dbReference>
<dbReference type="Pfam" id="PF08447">
    <property type="entry name" value="PAS_3"/>
    <property type="match status" value="1"/>
</dbReference>
<dbReference type="SMART" id="SM00387">
    <property type="entry name" value="HATPase_c"/>
    <property type="match status" value="1"/>
</dbReference>
<dbReference type="EMBL" id="CP030041">
    <property type="protein sequence ID" value="AWW30967.1"/>
    <property type="molecule type" value="Genomic_DNA"/>
</dbReference>
<evidence type="ECO:0000256" key="3">
    <source>
        <dbReference type="ARBA" id="ARBA00022553"/>
    </source>
</evidence>
<dbReference type="Gene3D" id="3.30.450.20">
    <property type="entry name" value="PAS domain"/>
    <property type="match status" value="2"/>
</dbReference>
<dbReference type="InterPro" id="IPR013655">
    <property type="entry name" value="PAS_fold_3"/>
</dbReference>
<keyword evidence="3" id="KW-0597">Phosphoprotein</keyword>
<evidence type="ECO:0000256" key="2">
    <source>
        <dbReference type="ARBA" id="ARBA00012438"/>
    </source>
</evidence>
<evidence type="ECO:0000256" key="1">
    <source>
        <dbReference type="ARBA" id="ARBA00000085"/>
    </source>
</evidence>
<organism evidence="7 8">
    <name type="scientific">Echinicola strongylocentroti</name>
    <dbReference type="NCBI Taxonomy" id="1795355"/>
    <lineage>
        <taxon>Bacteria</taxon>
        <taxon>Pseudomonadati</taxon>
        <taxon>Bacteroidota</taxon>
        <taxon>Cytophagia</taxon>
        <taxon>Cytophagales</taxon>
        <taxon>Cyclobacteriaceae</taxon>
        <taxon>Echinicola</taxon>
    </lineage>
</organism>
<dbReference type="Proteomes" id="UP000248688">
    <property type="component" value="Chromosome"/>
</dbReference>
<name>A0A2Z4IJR5_9BACT</name>
<dbReference type="InterPro" id="IPR035965">
    <property type="entry name" value="PAS-like_dom_sf"/>
</dbReference>
<feature type="domain" description="Histidine kinase" evidence="6">
    <location>
        <begin position="875"/>
        <end position="1088"/>
    </location>
</feature>
<dbReference type="SUPFAM" id="SSF55874">
    <property type="entry name" value="ATPase domain of HSP90 chaperone/DNA topoisomerase II/histidine kinase"/>
    <property type="match status" value="1"/>
</dbReference>
<dbReference type="GO" id="GO:0000155">
    <property type="term" value="F:phosphorelay sensor kinase activity"/>
    <property type="evidence" value="ECO:0007669"/>
    <property type="project" value="InterPro"/>
</dbReference>
<dbReference type="PRINTS" id="PR00344">
    <property type="entry name" value="BCTRLSENSOR"/>
</dbReference>
<dbReference type="PANTHER" id="PTHR43304:SF1">
    <property type="entry name" value="PAC DOMAIN-CONTAINING PROTEIN"/>
    <property type="match status" value="1"/>
</dbReference>
<dbReference type="InterPro" id="IPR003594">
    <property type="entry name" value="HATPase_dom"/>
</dbReference>
<gene>
    <name evidence="7" type="ORF">DN752_12985</name>
</gene>
<dbReference type="AlphaFoldDB" id="A0A2Z4IJR5"/>
<accession>A0A2Z4IJR5</accession>
<dbReference type="InterPro" id="IPR036097">
    <property type="entry name" value="HisK_dim/P_sf"/>
</dbReference>
<dbReference type="InterPro" id="IPR029016">
    <property type="entry name" value="GAF-like_dom_sf"/>
</dbReference>
<dbReference type="SUPFAM" id="SSF55785">
    <property type="entry name" value="PYP-like sensor domain (PAS domain)"/>
    <property type="match status" value="2"/>
</dbReference>
<evidence type="ECO:0000259" key="6">
    <source>
        <dbReference type="PROSITE" id="PS50109"/>
    </source>
</evidence>
<evidence type="ECO:0000256" key="5">
    <source>
        <dbReference type="ARBA" id="ARBA00022777"/>
    </source>
</evidence>
<sequence length="1094" mass="125654">MDTNSREIGASMLTFRRFSFGEYDGLYLDGYLKNLVEMPNETNLSKLFFALPTPKLEKIYRFLAVEQSLVTFILIDQKRFVPVKITGNVIKETSSSLINVLITPIVQQGGVQNQWVYNINDGSFFSHFRNSSTYLPQDKDITTSLGVWFPEVNQEIIADFIQGLDNGFLSIENEITSLVEKKATANENYYLLIEKKHPISSDVPSFSILQTERFDKNIPKSIFYHYQPTKNQLVVTGDIKDMLGYSDSAPIILDYKTWLDMVHEEDREALSCLLDEDANVSDSREQWYRVRHQNENYVHVRDVCWTYTDHQSGEVGFLGWVKLGTKWEYQVGEEIKSNCTLSELADFMPGFYYVYQKKGYLLKPLFAADKVKDVLGVDKEYFIRNFNNIVQQLQSKSKNNTENQQKLGSDILQILLPNQSVQWIFTTDFPLTSGGEEVYIGYIVNLTWLREIKSEGKDQDEERKTYFDYNPLVIFQFNAEGTILNANKTLFQKTNTTDKSKFIGKSIHDLYKKSPVYTTLIQGVENGFAQYEGPFISFLSNRKYYVGLTVRKHEIGDVYQAAFEDISEKDFVQRVLNSVAAISAHYNDIEFFQQLVQLLSQKLSFSICMIGEFIEQKDSIQSIAVSKNGELAENLTYQLKNTPCEHAVKAHNENVIIVPDHVSELFPKDDFLKEESLLSYCSIGIKDKSGKKVGILVLADTRPIHNKNVLINIVSILSDRAGAELQRMRYEKELIASQQLYKSIAENFPKGTIDVLDQNLEYIYTEGSEYRHLGINPKELIGVSHLQKYDSSTAKLAKEKLEEVFEGKTVTYEIAFNEESYKKIGVPLRNEHNEVTRALLVTQNISAYKKAEVEREKLIRDLSSHNEELQHFAYIVSHNLRAPIVNITSLLDLINEEDLSAEENKELFDSLKVSTAILNTTLMDLIEVVSIKKKKIIRVDHIDFDNILNNIEKSLHRQLKDAKAKIHRDFQAPAINYVYSHLENFLLNFMTNAIKYKHPERLPEIWISTSKDGDRNKITFSDNGIGIDLDKYGDRIFGLYQRFHNHVEGKGLGLYLIKEQIRSLDGEIVVESTEGKGTTFIVFLHNLPLPQESS</sequence>
<dbReference type="Pfam" id="PF02518">
    <property type="entry name" value="HATPase_c"/>
    <property type="match status" value="1"/>
</dbReference>
<dbReference type="InterPro" id="IPR004358">
    <property type="entry name" value="Sig_transdc_His_kin-like_C"/>
</dbReference>
<dbReference type="Gene3D" id="1.10.287.130">
    <property type="match status" value="1"/>
</dbReference>
<dbReference type="EC" id="2.7.13.3" evidence="2"/>
<dbReference type="Gene3D" id="3.30.565.10">
    <property type="entry name" value="Histidine kinase-like ATPase, C-terminal domain"/>
    <property type="match status" value="1"/>
</dbReference>
<evidence type="ECO:0000313" key="7">
    <source>
        <dbReference type="EMBL" id="AWW30967.1"/>
    </source>
</evidence>
<comment type="catalytic activity">
    <reaction evidence="1">
        <text>ATP + protein L-histidine = ADP + protein N-phospho-L-histidine.</text>
        <dbReference type="EC" id="2.7.13.3"/>
    </reaction>
</comment>
<dbReference type="RefSeq" id="WP_112784344.1">
    <property type="nucleotide sequence ID" value="NZ_CP030041.1"/>
</dbReference>
<keyword evidence="4" id="KW-0808">Transferase</keyword>
<keyword evidence="5" id="KW-0418">Kinase</keyword>
<dbReference type="SUPFAM" id="SSF55781">
    <property type="entry name" value="GAF domain-like"/>
    <property type="match status" value="1"/>
</dbReference>
<dbReference type="Gene3D" id="3.30.450.40">
    <property type="match status" value="1"/>
</dbReference>
<dbReference type="PROSITE" id="PS50109">
    <property type="entry name" value="HIS_KIN"/>
    <property type="match status" value="1"/>
</dbReference>
<evidence type="ECO:0000313" key="8">
    <source>
        <dbReference type="Proteomes" id="UP000248688"/>
    </source>
</evidence>
<proteinExistence type="predicted"/>
<dbReference type="InterPro" id="IPR036890">
    <property type="entry name" value="HATPase_C_sf"/>
</dbReference>
<evidence type="ECO:0000256" key="4">
    <source>
        <dbReference type="ARBA" id="ARBA00022679"/>
    </source>
</evidence>
<protein>
    <recommendedName>
        <fullName evidence="2">histidine kinase</fullName>
        <ecNumber evidence="2">2.7.13.3</ecNumber>
    </recommendedName>
</protein>
<dbReference type="SUPFAM" id="SSF47384">
    <property type="entry name" value="Homodimeric domain of signal transducing histidine kinase"/>
    <property type="match status" value="1"/>
</dbReference>
<dbReference type="InterPro" id="IPR005467">
    <property type="entry name" value="His_kinase_dom"/>
</dbReference>
<dbReference type="KEGG" id="est:DN752_12985"/>
<keyword evidence="8" id="KW-1185">Reference proteome</keyword>
<reference evidence="7 8" key="1">
    <citation type="submission" date="2018-06" db="EMBL/GenBank/DDBJ databases">
        <title>Echinicola strongylocentroti sp. nov., isolated from a sea urchin Strongylocentrotus intermedius.</title>
        <authorList>
            <person name="Bae S.S."/>
        </authorList>
    </citation>
    <scope>NUCLEOTIDE SEQUENCE [LARGE SCALE GENOMIC DNA]</scope>
    <source>
        <strain evidence="7 8">MEBiC08714</strain>
    </source>
</reference>
<dbReference type="Pfam" id="PF01590">
    <property type="entry name" value="GAF"/>
    <property type="match status" value="1"/>
</dbReference>
<dbReference type="InterPro" id="IPR052162">
    <property type="entry name" value="Sensor_kinase/Photoreceptor"/>
</dbReference>
<dbReference type="InterPro" id="IPR003018">
    <property type="entry name" value="GAF"/>
</dbReference>
<dbReference type="OrthoDB" id="9766459at2"/>